<sequence>MLIVQSYYSAIDKCSMHKTLMEIENLQCFGSYARSSEIASGSCSTPQSVILPRFIQ</sequence>
<proteinExistence type="predicted"/>
<dbReference type="PATRIC" id="fig|158899.10.peg.497"/>
<dbReference type="AlphaFoldDB" id="A0A127P5V7"/>
<name>A0A127P5V7_9BURK</name>
<accession>A0A127P5V7</accession>
<reference evidence="1 2" key="1">
    <citation type="submission" date="2015-11" db="EMBL/GenBank/DDBJ databases">
        <title>Exploring the genomic traits of fungus-feeding bacterial genus Collimonas.</title>
        <authorList>
            <person name="Song C."/>
            <person name="Schmidt R."/>
            <person name="de Jager V."/>
            <person name="Krzyzanowska D."/>
            <person name="Jongedijk E."/>
            <person name="Cankar K."/>
            <person name="Beekwilder J."/>
            <person name="van Veen A."/>
            <person name="de Boer W."/>
            <person name="van Veen J.A."/>
            <person name="Garbeva P."/>
        </authorList>
    </citation>
    <scope>NUCLEOTIDE SEQUENCE [LARGE SCALE GENOMIC DNA]</scope>
    <source>
        <strain evidence="1 2">Ter6</strain>
    </source>
</reference>
<evidence type="ECO:0000313" key="2">
    <source>
        <dbReference type="Proteomes" id="UP000072421"/>
    </source>
</evidence>
<protein>
    <submittedName>
        <fullName evidence="1">Uncharacterized protein</fullName>
    </submittedName>
</protein>
<gene>
    <name evidence="1" type="ORF">CFter6_0491</name>
</gene>
<evidence type="ECO:0000313" key="1">
    <source>
        <dbReference type="EMBL" id="AMO93220.1"/>
    </source>
</evidence>
<organism evidence="1">
    <name type="scientific">Collimonas fungivorans</name>
    <dbReference type="NCBI Taxonomy" id="158899"/>
    <lineage>
        <taxon>Bacteria</taxon>
        <taxon>Pseudomonadati</taxon>
        <taxon>Pseudomonadota</taxon>
        <taxon>Betaproteobacteria</taxon>
        <taxon>Burkholderiales</taxon>
        <taxon>Oxalobacteraceae</taxon>
        <taxon>Collimonas</taxon>
    </lineage>
</organism>
<dbReference type="EMBL" id="CP013232">
    <property type="protein sequence ID" value="AMO93220.1"/>
    <property type="molecule type" value="Genomic_DNA"/>
</dbReference>
<dbReference type="Proteomes" id="UP000072421">
    <property type="component" value="Chromosome"/>
</dbReference>